<dbReference type="Proteomes" id="UP000323856">
    <property type="component" value="Unassembled WGS sequence"/>
</dbReference>
<dbReference type="RefSeq" id="WP_007270743.1">
    <property type="nucleotide sequence ID" value="NZ_JBITUG010000017.1"/>
</dbReference>
<dbReference type="OrthoDB" id="4954501at2"/>
<evidence type="ECO:0000313" key="4">
    <source>
        <dbReference type="Proteomes" id="UP000323856"/>
    </source>
</evidence>
<evidence type="ECO:0008006" key="5">
    <source>
        <dbReference type="Google" id="ProtNLM"/>
    </source>
</evidence>
<proteinExistence type="predicted"/>
<dbReference type="AlphaFoldDB" id="A0A5B0E7F9"/>
<evidence type="ECO:0000256" key="1">
    <source>
        <dbReference type="SAM" id="MobiDB-lite"/>
    </source>
</evidence>
<name>A0A5B0E7F9_9MICC</name>
<accession>A0A5B0E7F9</accession>
<feature type="chain" id="PRO_5022947571" description="Sensor domain-containing protein" evidence="2">
    <location>
        <begin position="33"/>
        <end position="258"/>
    </location>
</feature>
<sequence length="258" mass="26849">MAARTKTGALRTLALTLSLGLALVGCSGSPEAGELPEGHAPISTEEATGSPAAPAETTEPGIAELSVASGISMAARLGFDKARVVSGAELKELATAPQNTLGPVTVLPGQCADTIESLNWSPLQMGSEGARTDFLTDSIPATGSVEVARITDKPALEAHYATVLEMLTECKAVTLHQDTETIPFVSKKPSLKKSETDSSILWTRGREGQGMRQQALVLIQTKGDYVGMVSFIATDGLEKPEFAQMAAQILKAALTQAG</sequence>
<feature type="region of interest" description="Disordered" evidence="1">
    <location>
        <begin position="31"/>
        <end position="58"/>
    </location>
</feature>
<evidence type="ECO:0000313" key="3">
    <source>
        <dbReference type="EMBL" id="KAA0973740.1"/>
    </source>
</evidence>
<feature type="signal peptide" evidence="2">
    <location>
        <begin position="1"/>
        <end position="32"/>
    </location>
</feature>
<organism evidence="3 4">
    <name type="scientific">Paeniglutamicibacter gangotriensis</name>
    <dbReference type="NCBI Taxonomy" id="254787"/>
    <lineage>
        <taxon>Bacteria</taxon>
        <taxon>Bacillati</taxon>
        <taxon>Actinomycetota</taxon>
        <taxon>Actinomycetes</taxon>
        <taxon>Micrococcales</taxon>
        <taxon>Micrococcaceae</taxon>
        <taxon>Paeniglutamicibacter</taxon>
    </lineage>
</organism>
<comment type="caution">
    <text evidence="3">The sequence shown here is derived from an EMBL/GenBank/DDBJ whole genome shotgun (WGS) entry which is preliminary data.</text>
</comment>
<dbReference type="PROSITE" id="PS51257">
    <property type="entry name" value="PROKAR_LIPOPROTEIN"/>
    <property type="match status" value="1"/>
</dbReference>
<evidence type="ECO:0000256" key="2">
    <source>
        <dbReference type="SAM" id="SignalP"/>
    </source>
</evidence>
<reference evidence="3 4" key="1">
    <citation type="submission" date="2019-07" db="EMBL/GenBank/DDBJ databases">
        <title>Analysis of the biochemical properties, biological activity and biotechnological potential of siderophores and biosurfactants produced by Antarctic psychrotolerant bacteria.</title>
        <authorList>
            <person name="Styczynski M."/>
            <person name="Krucon T."/>
            <person name="Decewicz P."/>
            <person name="Dziewit L."/>
        </authorList>
    </citation>
    <scope>NUCLEOTIDE SEQUENCE [LARGE SCALE GENOMIC DNA]</scope>
    <source>
        <strain evidence="3 4">ANT_H27</strain>
    </source>
</reference>
<dbReference type="EMBL" id="VOBL01000022">
    <property type="protein sequence ID" value="KAA0973740.1"/>
    <property type="molecule type" value="Genomic_DNA"/>
</dbReference>
<keyword evidence="2" id="KW-0732">Signal</keyword>
<protein>
    <recommendedName>
        <fullName evidence="5">Sensor domain-containing protein</fullName>
    </recommendedName>
</protein>
<gene>
    <name evidence="3" type="ORF">FQ154_17170</name>
</gene>